<feature type="domain" description="HTH gntR-type" evidence="4">
    <location>
        <begin position="7"/>
        <end position="74"/>
    </location>
</feature>
<dbReference type="Proteomes" id="UP000053413">
    <property type="component" value="Unassembled WGS sequence"/>
</dbReference>
<dbReference type="Gene3D" id="1.20.120.530">
    <property type="entry name" value="GntR ligand-binding domain-like"/>
    <property type="match status" value="1"/>
</dbReference>
<dbReference type="GeneID" id="97436850"/>
<name>A0A0X3XBG8_STRVO</name>
<dbReference type="InterPro" id="IPR011711">
    <property type="entry name" value="GntR_C"/>
</dbReference>
<dbReference type="PROSITE" id="PS50949">
    <property type="entry name" value="HTH_GNTR"/>
    <property type="match status" value="1"/>
</dbReference>
<dbReference type="AlphaFoldDB" id="A0A0X3XBG8"/>
<dbReference type="Gene3D" id="1.10.10.10">
    <property type="entry name" value="Winged helix-like DNA-binding domain superfamily/Winged helix DNA-binding domain"/>
    <property type="match status" value="1"/>
</dbReference>
<keyword evidence="2" id="KW-0238">DNA-binding</keyword>
<dbReference type="SUPFAM" id="SSF46785">
    <property type="entry name" value="Winged helix' DNA-binding domain"/>
    <property type="match status" value="1"/>
</dbReference>
<dbReference type="InterPro" id="IPR036390">
    <property type="entry name" value="WH_DNA-bd_sf"/>
</dbReference>
<accession>A0A0X3XBG8</accession>
<dbReference type="InterPro" id="IPR008920">
    <property type="entry name" value="TF_FadR/GntR_C"/>
</dbReference>
<evidence type="ECO:0000313" key="6">
    <source>
        <dbReference type="Proteomes" id="UP000053413"/>
    </source>
</evidence>
<dbReference type="OrthoDB" id="8680240at2"/>
<keyword evidence="1" id="KW-0805">Transcription regulation</keyword>
<comment type="caution">
    <text evidence="5">The sequence shown here is derived from an EMBL/GenBank/DDBJ whole genome shotgun (WGS) entry which is preliminary data.</text>
</comment>
<reference evidence="6" key="1">
    <citation type="submission" date="2015-10" db="EMBL/GenBank/DDBJ databases">
        <authorList>
            <person name="Ju K.-S."/>
            <person name="Doroghazi J.R."/>
            <person name="Metcalf W.W."/>
        </authorList>
    </citation>
    <scope>NUCLEOTIDE SEQUENCE [LARGE SCALE GENOMIC DNA]</scope>
    <source>
        <strain evidence="6">NRRL F-8817</strain>
    </source>
</reference>
<evidence type="ECO:0000259" key="4">
    <source>
        <dbReference type="PROSITE" id="PS50949"/>
    </source>
</evidence>
<dbReference type="PANTHER" id="PTHR43537:SF24">
    <property type="entry name" value="GLUCONATE OPERON TRANSCRIPTIONAL REPRESSOR"/>
    <property type="match status" value="1"/>
</dbReference>
<dbReference type="InterPro" id="IPR000524">
    <property type="entry name" value="Tscrpt_reg_HTH_GntR"/>
</dbReference>
<evidence type="ECO:0000313" key="5">
    <source>
        <dbReference type="EMBL" id="KUL66477.1"/>
    </source>
</evidence>
<dbReference type="Pfam" id="PF07729">
    <property type="entry name" value="FCD"/>
    <property type="match status" value="1"/>
</dbReference>
<sequence>MATTSSMTRAEEIYQRLRADILNGRHEPGSRLRVEALKEKYGASSGVLREALPRLVGQGLATFAPQQGFRVVTVSPERLEELTEARVFIETHLVRESVTAGTIEWESELLAAHHHLARVPLVADTGEINEGWLNAHARFHRVLLEGCSNRQLRDIATQLREAAEVYRCWARTPTEHSNRDIAAEHKTICERAIERDVPGVVEALGRHINVTTHLLLNDYGRREEEGKQDRGPSSP</sequence>
<evidence type="ECO:0000256" key="2">
    <source>
        <dbReference type="ARBA" id="ARBA00023125"/>
    </source>
</evidence>
<keyword evidence="3" id="KW-0804">Transcription</keyword>
<protein>
    <recommendedName>
        <fullName evidence="4">HTH gntR-type domain-containing protein</fullName>
    </recommendedName>
</protein>
<dbReference type="RefSeq" id="WP_059142322.1">
    <property type="nucleotide sequence ID" value="NZ_LLZJ01000017.1"/>
</dbReference>
<evidence type="ECO:0000256" key="3">
    <source>
        <dbReference type="ARBA" id="ARBA00023163"/>
    </source>
</evidence>
<gene>
    <name evidence="5" type="ORF">ADL28_03935</name>
</gene>
<proteinExistence type="predicted"/>
<dbReference type="InterPro" id="IPR036388">
    <property type="entry name" value="WH-like_DNA-bd_sf"/>
</dbReference>
<dbReference type="EMBL" id="LLZJ01000017">
    <property type="protein sequence ID" value="KUL66477.1"/>
    <property type="molecule type" value="Genomic_DNA"/>
</dbReference>
<organism evidence="5 6">
    <name type="scientific">Streptomyces violaceusniger</name>
    <dbReference type="NCBI Taxonomy" id="68280"/>
    <lineage>
        <taxon>Bacteria</taxon>
        <taxon>Bacillati</taxon>
        <taxon>Actinomycetota</taxon>
        <taxon>Actinomycetes</taxon>
        <taxon>Kitasatosporales</taxon>
        <taxon>Streptomycetaceae</taxon>
        <taxon>Streptomyces</taxon>
        <taxon>Streptomyces violaceusniger group</taxon>
    </lineage>
</organism>
<dbReference type="SMART" id="SM00895">
    <property type="entry name" value="FCD"/>
    <property type="match status" value="1"/>
</dbReference>
<dbReference type="GO" id="GO:0003677">
    <property type="term" value="F:DNA binding"/>
    <property type="evidence" value="ECO:0007669"/>
    <property type="project" value="UniProtKB-KW"/>
</dbReference>
<dbReference type="GO" id="GO:0003700">
    <property type="term" value="F:DNA-binding transcription factor activity"/>
    <property type="evidence" value="ECO:0007669"/>
    <property type="project" value="InterPro"/>
</dbReference>
<dbReference type="SUPFAM" id="SSF48008">
    <property type="entry name" value="GntR ligand-binding domain-like"/>
    <property type="match status" value="1"/>
</dbReference>
<evidence type="ECO:0000256" key="1">
    <source>
        <dbReference type="ARBA" id="ARBA00023015"/>
    </source>
</evidence>
<dbReference type="Pfam" id="PF00392">
    <property type="entry name" value="GntR"/>
    <property type="match status" value="1"/>
</dbReference>
<dbReference type="SMART" id="SM00345">
    <property type="entry name" value="HTH_GNTR"/>
    <property type="match status" value="1"/>
</dbReference>
<dbReference type="PANTHER" id="PTHR43537">
    <property type="entry name" value="TRANSCRIPTIONAL REGULATOR, GNTR FAMILY"/>
    <property type="match status" value="1"/>
</dbReference>